<name>A0ABR8XY73_9BACL</name>
<dbReference type="RefSeq" id="WP_191699899.1">
    <property type="nucleotide sequence ID" value="NZ_JACSPZ010000004.1"/>
</dbReference>
<dbReference type="Proteomes" id="UP000619101">
    <property type="component" value="Unassembled WGS sequence"/>
</dbReference>
<protein>
    <submittedName>
        <fullName evidence="1">YrzI family small protein</fullName>
    </submittedName>
</protein>
<dbReference type="Pfam" id="PF09501">
    <property type="entry name" value="Bac_small_YrzI"/>
    <property type="match status" value="1"/>
</dbReference>
<keyword evidence="2" id="KW-1185">Reference proteome</keyword>
<organism evidence="1 2">
    <name type="scientific">Solibacillus faecavium</name>
    <dbReference type="NCBI Taxonomy" id="2762221"/>
    <lineage>
        <taxon>Bacteria</taxon>
        <taxon>Bacillati</taxon>
        <taxon>Bacillota</taxon>
        <taxon>Bacilli</taxon>
        <taxon>Bacillales</taxon>
        <taxon>Caryophanaceae</taxon>
        <taxon>Solibacillus</taxon>
    </lineage>
</organism>
<gene>
    <name evidence="1" type="ORF">H9635_09120</name>
</gene>
<reference evidence="1 2" key="1">
    <citation type="submission" date="2020-08" db="EMBL/GenBank/DDBJ databases">
        <title>A Genomic Blueprint of the Chicken Gut Microbiome.</title>
        <authorList>
            <person name="Gilroy R."/>
            <person name="Ravi A."/>
            <person name="Getino M."/>
            <person name="Pursley I."/>
            <person name="Horton D.L."/>
            <person name="Alikhan N.-F."/>
            <person name="Baker D."/>
            <person name="Gharbi K."/>
            <person name="Hall N."/>
            <person name="Watson M."/>
            <person name="Adriaenssens E.M."/>
            <person name="Foster-Nyarko E."/>
            <person name="Jarju S."/>
            <person name="Secka A."/>
            <person name="Antonio M."/>
            <person name="Oren A."/>
            <person name="Chaudhuri R."/>
            <person name="La Ragione R.M."/>
            <person name="Hildebrand F."/>
            <person name="Pallen M.J."/>
        </authorList>
    </citation>
    <scope>NUCLEOTIDE SEQUENCE [LARGE SCALE GENOMIC DNA]</scope>
    <source>
        <strain evidence="1 2">A46</strain>
    </source>
</reference>
<proteinExistence type="predicted"/>
<dbReference type="EMBL" id="JACSPZ010000004">
    <property type="protein sequence ID" value="MBD8036904.1"/>
    <property type="molecule type" value="Genomic_DNA"/>
</dbReference>
<comment type="caution">
    <text evidence="1">The sequence shown here is derived from an EMBL/GenBank/DDBJ whole genome shotgun (WGS) entry which is preliminary data.</text>
</comment>
<sequence length="50" mass="6049">MILNIFSVTIAITKREPTISLEKAHHDKHAKKVFEETRRKLENYARHRQY</sequence>
<evidence type="ECO:0000313" key="1">
    <source>
        <dbReference type="EMBL" id="MBD8036904.1"/>
    </source>
</evidence>
<evidence type="ECO:0000313" key="2">
    <source>
        <dbReference type="Proteomes" id="UP000619101"/>
    </source>
</evidence>
<dbReference type="InterPro" id="IPR012655">
    <property type="entry name" value="YrzI"/>
</dbReference>
<accession>A0ABR8XY73</accession>